<dbReference type="AlphaFoldDB" id="A0AA38DSI3"/>
<sequence>MKLSAIERLDLSDKLDELLGQAKSATGIALLDLNDQIDEVLVKLGYGPTGEPAAPAGPPKIVTDFLAGEFNKQSATDFVATLRALEPFQSVFLTFDDIKAGALTWINENALQAA</sequence>
<proteinExistence type="predicted"/>
<dbReference type="Proteomes" id="UP000867745">
    <property type="component" value="Unassembled WGS sequence"/>
</dbReference>
<organism evidence="1 2">
    <name type="scientific">Citrobacter werkmanii</name>
    <dbReference type="NCBI Taxonomy" id="67827"/>
    <lineage>
        <taxon>Bacteria</taxon>
        <taxon>Pseudomonadati</taxon>
        <taxon>Pseudomonadota</taxon>
        <taxon>Gammaproteobacteria</taxon>
        <taxon>Enterobacterales</taxon>
        <taxon>Enterobacteriaceae</taxon>
        <taxon>Citrobacter</taxon>
        <taxon>Citrobacter freundii complex</taxon>
    </lineage>
</organism>
<gene>
    <name evidence="1" type="ORF">JAW44_004553</name>
</gene>
<evidence type="ECO:0000313" key="1">
    <source>
        <dbReference type="EMBL" id="HAT7594747.1"/>
    </source>
</evidence>
<evidence type="ECO:0000313" key="2">
    <source>
        <dbReference type="Proteomes" id="UP000867745"/>
    </source>
</evidence>
<accession>A0AA38DSI3</accession>
<dbReference type="EMBL" id="DACUGV010000010">
    <property type="protein sequence ID" value="HAT7594747.1"/>
    <property type="molecule type" value="Genomic_DNA"/>
</dbReference>
<reference evidence="1" key="2">
    <citation type="submission" date="2020-11" db="EMBL/GenBank/DDBJ databases">
        <authorList>
            <consortium name="NCBI Pathogen Detection Project"/>
        </authorList>
    </citation>
    <scope>NUCLEOTIDE SEQUENCE</scope>
    <source>
        <strain evidence="1">RS189</strain>
    </source>
</reference>
<name>A0AA38DSI3_9ENTR</name>
<protein>
    <submittedName>
        <fullName evidence="1">DdrA</fullName>
    </submittedName>
</protein>
<reference evidence="1" key="1">
    <citation type="journal article" date="2018" name="Genome Biol.">
        <title>SKESA: strategic k-mer extension for scrupulous assemblies.</title>
        <authorList>
            <person name="Souvorov A."/>
            <person name="Agarwala R."/>
            <person name="Lipman D.J."/>
        </authorList>
    </citation>
    <scope>NUCLEOTIDE SEQUENCE</scope>
    <source>
        <strain evidence="1">RS189</strain>
    </source>
</reference>
<comment type="caution">
    <text evidence="1">The sequence shown here is derived from an EMBL/GenBank/DDBJ whole genome shotgun (WGS) entry which is preliminary data.</text>
</comment>